<feature type="transmembrane region" description="Helical" evidence="1">
    <location>
        <begin position="17"/>
        <end position="36"/>
    </location>
</feature>
<feature type="transmembrane region" description="Helical" evidence="1">
    <location>
        <begin position="219"/>
        <end position="240"/>
    </location>
</feature>
<comment type="caution">
    <text evidence="2">The sequence shown here is derived from an EMBL/GenBank/DDBJ whole genome shotgun (WGS) entry which is preliminary data.</text>
</comment>
<gene>
    <name evidence="2" type="ORF">LKD42_10390</name>
</gene>
<evidence type="ECO:0000313" key="3">
    <source>
        <dbReference type="Proteomes" id="UP001299235"/>
    </source>
</evidence>
<feature type="transmembrane region" description="Helical" evidence="1">
    <location>
        <begin position="188"/>
        <end position="207"/>
    </location>
</feature>
<organism evidence="2 3">
    <name type="scientific">Hominisplanchenecus faecis</name>
    <dbReference type="NCBI Taxonomy" id="2885351"/>
    <lineage>
        <taxon>Bacteria</taxon>
        <taxon>Bacillati</taxon>
        <taxon>Bacillota</taxon>
        <taxon>Clostridia</taxon>
        <taxon>Lachnospirales</taxon>
        <taxon>Lachnospiraceae</taxon>
        <taxon>Hominisplanchenecus</taxon>
    </lineage>
</organism>
<feature type="transmembrane region" description="Helical" evidence="1">
    <location>
        <begin position="100"/>
        <end position="125"/>
    </location>
</feature>
<feature type="transmembrane region" description="Helical" evidence="1">
    <location>
        <begin position="48"/>
        <end position="69"/>
    </location>
</feature>
<evidence type="ECO:0000313" key="2">
    <source>
        <dbReference type="EMBL" id="MCC2149658.1"/>
    </source>
</evidence>
<keyword evidence="1" id="KW-0812">Transmembrane</keyword>
<keyword evidence="3" id="KW-1185">Reference proteome</keyword>
<dbReference type="RefSeq" id="WP_022118453.1">
    <property type="nucleotide sequence ID" value="NZ_JAJEQE010000037.1"/>
</dbReference>
<dbReference type="EMBL" id="JAJEQE010000037">
    <property type="protein sequence ID" value="MCC2149658.1"/>
    <property type="molecule type" value="Genomic_DNA"/>
</dbReference>
<keyword evidence="1" id="KW-1133">Transmembrane helix</keyword>
<name>A0ABS8EXV3_9FIRM</name>
<evidence type="ECO:0008006" key="4">
    <source>
        <dbReference type="Google" id="ProtNLM"/>
    </source>
</evidence>
<evidence type="ECO:0000256" key="1">
    <source>
        <dbReference type="SAM" id="Phobius"/>
    </source>
</evidence>
<reference evidence="2 3" key="1">
    <citation type="submission" date="2021-10" db="EMBL/GenBank/DDBJ databases">
        <title>Anaerobic single-cell dispensing facilitates the cultivation of human gut bacteria.</title>
        <authorList>
            <person name="Afrizal A."/>
        </authorList>
    </citation>
    <scope>NUCLEOTIDE SEQUENCE [LARGE SCALE GENOMIC DNA]</scope>
    <source>
        <strain evidence="2 3">CLA-AA-H246</strain>
    </source>
</reference>
<proteinExistence type="predicted"/>
<protein>
    <recommendedName>
        <fullName evidence="4">ABC transporter permease</fullName>
    </recommendedName>
</protein>
<accession>A0ABS8EXV3</accession>
<keyword evidence="1" id="KW-0472">Membrane</keyword>
<sequence>MLKLMKYEFRKSASSKLILLVLTAVFELAFLGGVFFKGYNLMGTGMMFLILCAFFGVFYIGLEGIMTLYRDLNSKQSYMLFLTPKSSYEILGAKILENGISILMAGAFFIVLAVFDLTVATLCIGGAKELMDSIRQIMDIRLNIKIVSDAVILSVFASLVSWISIVVIADMAVILSASVLAGKKGSGIAAFALFLILSWLFSQMLNLVPAFDNMNLTMILEIAVSLVLSVIFYFISGWIMEKKLSV</sequence>
<dbReference type="Proteomes" id="UP001299235">
    <property type="component" value="Unassembled WGS sequence"/>
</dbReference>